<feature type="region of interest" description="Disordered" evidence="11">
    <location>
        <begin position="316"/>
        <end position="345"/>
    </location>
</feature>
<feature type="region of interest" description="Disordered" evidence="11">
    <location>
        <begin position="956"/>
        <end position="993"/>
    </location>
</feature>
<feature type="region of interest" description="Disordered" evidence="11">
    <location>
        <begin position="1022"/>
        <end position="1112"/>
    </location>
</feature>
<comment type="similarity">
    <text evidence="3">Belongs to the peptidase C48 family.</text>
</comment>
<dbReference type="GeneID" id="36541352"/>
<dbReference type="RefSeq" id="XP_024689827.1">
    <property type="nucleotide sequence ID" value="XM_024833828.1"/>
</dbReference>
<dbReference type="InterPro" id="IPR027267">
    <property type="entry name" value="AH/BAR_dom_sf"/>
</dbReference>
<feature type="compositionally biased region" description="Polar residues" evidence="11">
    <location>
        <begin position="721"/>
        <end position="737"/>
    </location>
</feature>
<dbReference type="GO" id="GO:0000338">
    <property type="term" value="P:protein deneddylation"/>
    <property type="evidence" value="ECO:0007669"/>
    <property type="project" value="UniProtKB-ARBA"/>
</dbReference>
<dbReference type="CDD" id="cd07589">
    <property type="entry name" value="BAR_DNMBP"/>
    <property type="match status" value="1"/>
</dbReference>
<evidence type="ECO:0000256" key="9">
    <source>
        <dbReference type="ARBA" id="ARBA00022949"/>
    </source>
</evidence>
<dbReference type="SMART" id="SM00325">
    <property type="entry name" value="RhoGEF"/>
    <property type="match status" value="1"/>
</dbReference>
<dbReference type="FunFam" id="1.20.1270.60:FF:000083">
    <property type="entry name" value="Rho guanyl nucleotide exchange factor, putative"/>
    <property type="match status" value="1"/>
</dbReference>
<dbReference type="Gene3D" id="1.20.1270.60">
    <property type="entry name" value="Arfaptin homology (AH) domain/BAR domain"/>
    <property type="match status" value="1"/>
</dbReference>
<dbReference type="PANTHER" id="PTHR22834">
    <property type="entry name" value="NUCLEAR FUSION PROTEIN FUS2"/>
    <property type="match status" value="1"/>
</dbReference>
<keyword evidence="9" id="KW-0965">Cell junction</keyword>
<feature type="domain" description="Ubiquitin-like protease family profile" evidence="13">
    <location>
        <begin position="2010"/>
        <end position="2171"/>
    </location>
</feature>
<feature type="region of interest" description="Disordered" evidence="11">
    <location>
        <begin position="200"/>
        <end position="287"/>
    </location>
</feature>
<dbReference type="InterPro" id="IPR003653">
    <property type="entry name" value="Peptidase_C48_C"/>
</dbReference>
<organism evidence="15 16">
    <name type="scientific">Aspergillus campestris (strain IBT 28561)</name>
    <dbReference type="NCBI Taxonomy" id="1392248"/>
    <lineage>
        <taxon>Eukaryota</taxon>
        <taxon>Fungi</taxon>
        <taxon>Dikarya</taxon>
        <taxon>Ascomycota</taxon>
        <taxon>Pezizomycotina</taxon>
        <taxon>Eurotiomycetes</taxon>
        <taxon>Eurotiomycetidae</taxon>
        <taxon>Eurotiales</taxon>
        <taxon>Aspergillaceae</taxon>
        <taxon>Aspergillus</taxon>
        <taxon>Aspergillus subgen. Circumdati</taxon>
    </lineage>
</organism>
<evidence type="ECO:0000259" key="13">
    <source>
        <dbReference type="PROSITE" id="PS50600"/>
    </source>
</evidence>
<dbReference type="PROSITE" id="PS00741">
    <property type="entry name" value="DH_1"/>
    <property type="match status" value="1"/>
</dbReference>
<dbReference type="InterPro" id="IPR038765">
    <property type="entry name" value="Papain-like_cys_pep_sf"/>
</dbReference>
<dbReference type="InterPro" id="IPR051492">
    <property type="entry name" value="Dynamin-Rho_GEF"/>
</dbReference>
<evidence type="ECO:0000256" key="8">
    <source>
        <dbReference type="ARBA" id="ARBA00022807"/>
    </source>
</evidence>
<feature type="domain" description="DH" evidence="12">
    <location>
        <begin position="1185"/>
        <end position="1408"/>
    </location>
</feature>
<feature type="compositionally biased region" description="Polar residues" evidence="11">
    <location>
        <begin position="1134"/>
        <end position="1163"/>
    </location>
</feature>
<evidence type="ECO:0000256" key="5">
    <source>
        <dbReference type="ARBA" id="ARBA00022658"/>
    </source>
</evidence>
<dbReference type="GO" id="GO:0019784">
    <property type="term" value="F:deNEDDylase activity"/>
    <property type="evidence" value="ECO:0007669"/>
    <property type="project" value="UniProtKB-ARBA"/>
</dbReference>
<keyword evidence="7" id="KW-0378">Hydrolase</keyword>
<feature type="compositionally biased region" description="Basic and acidic residues" evidence="11">
    <location>
        <begin position="598"/>
        <end position="612"/>
    </location>
</feature>
<keyword evidence="5" id="KW-0344">Guanine-nucleotide releasing factor</keyword>
<reference evidence="15" key="1">
    <citation type="submission" date="2016-12" db="EMBL/GenBank/DDBJ databases">
        <title>The genomes of Aspergillus section Nigri reveals drivers in fungal speciation.</title>
        <authorList>
            <consortium name="DOE Joint Genome Institute"/>
            <person name="Vesth T.C."/>
            <person name="Nybo J."/>
            <person name="Theobald S."/>
            <person name="Brandl J."/>
            <person name="Frisvad J.C."/>
            <person name="Nielsen K.F."/>
            <person name="Lyhne E.K."/>
            <person name="Kogle M.E."/>
            <person name="Kuo A."/>
            <person name="Riley R."/>
            <person name="Clum A."/>
            <person name="Nolan M."/>
            <person name="Lipzen A."/>
            <person name="Salamov A."/>
            <person name="Henrissat B."/>
            <person name="Wiebenga A."/>
            <person name="De vries R.P."/>
            <person name="Grigoriev I.V."/>
            <person name="Mortensen U.H."/>
            <person name="Andersen M.R."/>
            <person name="Baker S.E."/>
        </authorList>
    </citation>
    <scope>NUCLEOTIDE SEQUENCE</scope>
    <source>
        <strain evidence="15">IBT 28561</strain>
    </source>
</reference>
<evidence type="ECO:0000313" key="16">
    <source>
        <dbReference type="Proteomes" id="UP000234254"/>
    </source>
</evidence>
<feature type="compositionally biased region" description="Polar residues" evidence="11">
    <location>
        <begin position="2236"/>
        <end position="2259"/>
    </location>
</feature>
<dbReference type="SUPFAM" id="SSF48065">
    <property type="entry name" value="DBL homology domain (DH-domain)"/>
    <property type="match status" value="1"/>
</dbReference>
<name>A0A2I1CUC5_ASPC2</name>
<feature type="compositionally biased region" description="Polar residues" evidence="11">
    <location>
        <begin position="1058"/>
        <end position="1069"/>
    </location>
</feature>
<dbReference type="Gene3D" id="3.40.395.10">
    <property type="entry name" value="Adenoviral Proteinase, Chain A"/>
    <property type="match status" value="1"/>
</dbReference>
<feature type="region of interest" description="Disordered" evidence="11">
    <location>
        <begin position="846"/>
        <end position="921"/>
    </location>
</feature>
<dbReference type="GO" id="GO:0006508">
    <property type="term" value="P:proteolysis"/>
    <property type="evidence" value="ECO:0007669"/>
    <property type="project" value="UniProtKB-KW"/>
</dbReference>
<dbReference type="PANTHER" id="PTHR22834:SF20">
    <property type="entry name" value="SH3 DOMAIN-CONTAINING PROTEIN"/>
    <property type="match status" value="1"/>
</dbReference>
<comment type="subcellular location">
    <subcellularLocation>
        <location evidence="1">Cell junction</location>
    </subcellularLocation>
    <subcellularLocation>
        <location evidence="2">Golgi apparatus</location>
        <location evidence="2">Golgi stack</location>
    </subcellularLocation>
</comment>
<evidence type="ECO:0000259" key="12">
    <source>
        <dbReference type="PROSITE" id="PS50010"/>
    </source>
</evidence>
<dbReference type="GO" id="GO:0005795">
    <property type="term" value="C:Golgi stack"/>
    <property type="evidence" value="ECO:0007669"/>
    <property type="project" value="UniProtKB-SubCell"/>
</dbReference>
<dbReference type="InterPro" id="IPR035899">
    <property type="entry name" value="DBL_dom_sf"/>
</dbReference>
<keyword evidence="16" id="KW-1185">Reference proteome</keyword>
<feature type="compositionally biased region" description="Basic and acidic residues" evidence="11">
    <location>
        <begin position="558"/>
        <end position="584"/>
    </location>
</feature>
<protein>
    <recommendedName>
        <fullName evidence="4">Dynamin-binding protein</fullName>
    </recommendedName>
    <alternativeName>
        <fullName evidence="10">Scaffold protein Tuba</fullName>
    </alternativeName>
</protein>
<dbReference type="InterPro" id="IPR004148">
    <property type="entry name" value="BAR_dom"/>
</dbReference>
<feature type="domain" description="BAR" evidence="14">
    <location>
        <begin position="1443"/>
        <end position="1653"/>
    </location>
</feature>
<evidence type="ECO:0000313" key="15">
    <source>
        <dbReference type="EMBL" id="PKY01233.1"/>
    </source>
</evidence>
<evidence type="ECO:0000259" key="14">
    <source>
        <dbReference type="PROSITE" id="PS51021"/>
    </source>
</evidence>
<feature type="compositionally biased region" description="Basic and acidic residues" evidence="11">
    <location>
        <begin position="1026"/>
        <end position="1038"/>
    </location>
</feature>
<dbReference type="InterPro" id="IPR001331">
    <property type="entry name" value="GDS_CDC24_CS"/>
</dbReference>
<dbReference type="GO" id="GO:0035556">
    <property type="term" value="P:intracellular signal transduction"/>
    <property type="evidence" value="ECO:0007669"/>
    <property type="project" value="InterPro"/>
</dbReference>
<dbReference type="Proteomes" id="UP000234254">
    <property type="component" value="Unassembled WGS sequence"/>
</dbReference>
<feature type="compositionally biased region" description="Low complexity" evidence="11">
    <location>
        <begin position="427"/>
        <end position="453"/>
    </location>
</feature>
<feature type="compositionally biased region" description="Basic and acidic residues" evidence="11">
    <location>
        <begin position="964"/>
        <end position="974"/>
    </location>
</feature>
<keyword evidence="6" id="KW-0645">Protease</keyword>
<dbReference type="EMBL" id="MSFM01000012">
    <property type="protein sequence ID" value="PKY01233.1"/>
    <property type="molecule type" value="Genomic_DNA"/>
</dbReference>
<feature type="region of interest" description="Disordered" evidence="11">
    <location>
        <begin position="767"/>
        <end position="802"/>
    </location>
</feature>
<evidence type="ECO:0000256" key="3">
    <source>
        <dbReference type="ARBA" id="ARBA00005234"/>
    </source>
</evidence>
<accession>A0A2I1CUC5</accession>
<dbReference type="FunFam" id="3.40.395.10:FF:000008">
    <property type="entry name" value="Ulp1 protease family protein"/>
    <property type="match status" value="1"/>
</dbReference>
<feature type="compositionally biased region" description="Low complexity" evidence="11">
    <location>
        <begin position="1778"/>
        <end position="1789"/>
    </location>
</feature>
<sequence>MSGGNVEHVSCFLDSNDNALHLPRQSSPTPSDAFDDALSQIPLEASLLAPSVPTPVLRPSTTYPPPGLTDSRPCDASLTLHPDPDDAQLRSSSPDPDDFYRTHPPASTPGDEIAVDSARAFMVGISNSVAADRYPPYYQRVASEPTSLFDANGNGVQYRSVSDSSQGPFKPDPAKRPLAGAVTGRARQASFKDLVNKFNNNVDQVLPRPSATPSRSRNPSRAASPASPIDGHARARALSHRRETLESSTRRHPLLRGHSTGLPGQEPLTLVPPPLRTQDLDPPSPADWDTNAHLPRPHPVGDRLAVDTNVWSREPLGLSPFQRRGSEGTIPSPHPATRDLSPGRSPLTPTAWYLGRTPYLEEVTTGTSANSHRRARSDLAGNWPGGAAAPTADSHMAIPLPLPLDARTPPESPHSKSRIPLSAHRLSSPCSSSDSSPTAKTTPPSWGARAAAPVPLPPRGISRLPKPAPTPPRVRESNEGPPSFATSPLAKRPVTRDRQRHPAPNRGPLPDPYITADGPKKSPPLRSSRPRHPVSRTAPPHKPRSKVVETVSNLQRQINRDHEPRSARPRERRLPELGHVDFATRRQRIQQAFNRTVQENERKAEKAAELRRHAQAQQKGPPPPRSAAPERPASPPAQIESPRHMDDSATVIEDAPEASPEETTPPRVVPGLTDADSPPPLRVDTNFVPQAPIPRSVEPLTAMDSPTLGRPDVAGDPQDRAPTSASAVTPESATTRDTAFDPEPQTELSRHTLHESHRTLLSQIMQIRESSPSSSSCDDRDCSFSDNEDKESIPIMLPDDPLGCDASVGSSDYHQLRTHYPPHDDRMANALVNRWSISSWSSSLRNQNSTDDQCEGSGDDLSQLQPCTEDSGLATQSCSAFSSTPPSVAGDRRSQNLSVPTHPPSEAKPDGGSQTHPWDHSRSASLAKLGGWDSKRVTQLYFEELARGRGHRLPIPAAHTSVDAGKRADGRTDSLTDDPVLVSNADGIPSSNRNAHTASLILRDDWEHASPSIMDWMQIAADESSPQEHRGAKADGEPTPRLVTPDSRQPCSDEADGSLSQVGDVQSPRTLDVPDARPPLPSHEPPPPPTEHEENGTAIISQPLPPHPYVLPSARRSLESQSATIFSPLDPVQSVGSSENSLQRLETTASAQALHSSATSLVPSASEPAADVVKSPSPEQRQLKKRRHVIKELVDTEYTFGRDMKVVDDIYKGTSSSCLDLSTEDVKILFANSDQVVQFSMAFQDTLKEAAKSVYVMPKSQRWSSRRNGRNRNSVKIDHDALTGASASDMERDRATSIGRAFVTHVETMEKVYSDYLKNHDAANKKLQTLQRNPKVAIWLKECREWASDLTAAWDLDSLLVKPVQRILKYPLLLSELIDSTPEDHPDRAYLMNALDEVTKISVRINEMKKRADLVGQVVGRRRKESDVRTGLSKAFGRRTEKFRQQVGLSDLFEDKEYDALAQKFGDNFFQLQVVMRDAETYTQEAQSSMDSFTEYVAAIEAFIDVSSTNYSELEGKWRDLKVTVQDIMALTLPEHLGIVRKSVIDPMVTLLKLHEGPQRVMKKRDKRLMDYARFKGAKERGDKPDKKTAEQGEQFVALNETLKDELPKLYSLTAKLMEACLKNFLQIQTTWYSVLQTKLGPLVESFPEDVQKVVMDWTATFNFAEAQVSSLGICNGSLLAESLNMVNFNTPSIGATISSPRRPSTVNSSSTRMGSAMEESPKASHDFGSIRPFQSPSIDGQSLMSHGRHRADSTFSGRAAPDTPEIPQSQALQQITSPSSKSAPQSISNTESFPSLPRLSLDSPFLADMIGNPTDGEPAPEENPTSPGGRYSGFFSSAMPMSDSPQEEKTGEIDHTKEPPAVLFLAASIYEFNIDRARREAGYPYLTYVPGEIFDVIAEKGELWLARNQDDSTGQVGNRLEPPSLCANFFLSSASLSVRFQSCDDNVVLGSLPSFPSLTSFRIPVSLPLPPLPVWSSEISCTMRDGGLGRLQKRMRRFGDSLNPDDAYLSLTREDMQSLKNDWLTDNIISFWEEYLEREFLTHYKSSNIVLLRPSMSFMILQTPNPHSLREALPDFTQTTHVFLPINDCRNVTEAEGGTHWSLLLISIVDGIAFHYDSLPPGNYWEARAVTTKFGTLLNRPIRFVHLEDSPMQENGSDCGVFVCLSMRHLLLKRLLTANASEKVSMSLGGRKVDARSGRKEISKIIEGFRKEGERRRSYASSSLPTLYSSILRSNPDNDSIQQSKSQPSRKQIQQSTPHRMIQRSPLLVSGNGMAWQERTERKEKDKKEKSIRGSYRRFYLYHIITFIILVVDRGWMG</sequence>
<feature type="compositionally biased region" description="Polar residues" evidence="11">
    <location>
        <begin position="1693"/>
        <end position="1714"/>
    </location>
</feature>
<dbReference type="SUPFAM" id="SSF54001">
    <property type="entry name" value="Cysteine proteinases"/>
    <property type="match status" value="1"/>
</dbReference>
<feature type="compositionally biased region" description="Low complexity" evidence="11">
    <location>
        <begin position="207"/>
        <end position="228"/>
    </location>
</feature>
<comment type="caution">
    <text evidence="15">The sequence shown here is derived from an EMBL/GenBank/DDBJ whole genome shotgun (WGS) entry which is preliminary data.</text>
</comment>
<feature type="region of interest" description="Disordered" evidence="11">
    <location>
        <begin position="18"/>
        <end position="111"/>
    </location>
</feature>
<feature type="region of interest" description="Disordered" evidence="11">
    <location>
        <begin position="1693"/>
        <end position="1855"/>
    </location>
</feature>
<dbReference type="Gene3D" id="1.20.900.10">
    <property type="entry name" value="Dbl homology (DH) domain"/>
    <property type="match status" value="1"/>
</dbReference>
<keyword evidence="8" id="KW-0788">Thiol protease</keyword>
<dbReference type="GO" id="GO:0008234">
    <property type="term" value="F:cysteine-type peptidase activity"/>
    <property type="evidence" value="ECO:0007669"/>
    <property type="project" value="UniProtKB-KW"/>
</dbReference>
<dbReference type="GO" id="GO:0031991">
    <property type="term" value="P:regulation of actomyosin contractile ring contraction"/>
    <property type="evidence" value="ECO:0007669"/>
    <property type="project" value="TreeGrafter"/>
</dbReference>
<dbReference type="OrthoDB" id="10256089at2759"/>
<feature type="compositionally biased region" description="Basic residues" evidence="11">
    <location>
        <begin position="528"/>
        <end position="545"/>
    </location>
</feature>
<dbReference type="PROSITE" id="PS50010">
    <property type="entry name" value="DH_2"/>
    <property type="match status" value="1"/>
</dbReference>
<dbReference type="SUPFAM" id="SSF103657">
    <property type="entry name" value="BAR/IMD domain-like"/>
    <property type="match status" value="1"/>
</dbReference>
<evidence type="ECO:0000256" key="1">
    <source>
        <dbReference type="ARBA" id="ARBA00004282"/>
    </source>
</evidence>
<proteinExistence type="inferred from homology"/>
<feature type="compositionally biased region" description="Polar residues" evidence="11">
    <location>
        <begin position="1767"/>
        <end position="1777"/>
    </location>
</feature>
<dbReference type="PROSITE" id="PS50600">
    <property type="entry name" value="ULP_PROTEASE"/>
    <property type="match status" value="1"/>
</dbReference>
<dbReference type="FunFam" id="1.20.900.10:FF:000053">
    <property type="entry name" value="Rho guanyl nucleotide exchange factor, putative"/>
    <property type="match status" value="1"/>
</dbReference>
<feature type="compositionally biased region" description="Polar residues" evidence="11">
    <location>
        <begin position="18"/>
        <end position="30"/>
    </location>
</feature>
<feature type="region of interest" description="Disordered" evidence="11">
    <location>
        <begin position="2236"/>
        <end position="2265"/>
    </location>
</feature>
<feature type="compositionally biased region" description="Polar residues" evidence="11">
    <location>
        <begin position="860"/>
        <end position="886"/>
    </location>
</feature>
<feature type="compositionally biased region" description="Polar residues" evidence="11">
    <location>
        <begin position="1733"/>
        <end position="1745"/>
    </location>
</feature>
<evidence type="ECO:0000256" key="11">
    <source>
        <dbReference type="SAM" id="MobiDB-lite"/>
    </source>
</evidence>
<dbReference type="GO" id="GO:0032955">
    <property type="term" value="P:regulation of division septum assembly"/>
    <property type="evidence" value="ECO:0007669"/>
    <property type="project" value="TreeGrafter"/>
</dbReference>
<gene>
    <name evidence="15" type="ORF">P168DRAFT_242864</name>
</gene>
<dbReference type="VEuPathDB" id="FungiDB:P168DRAFT_242864"/>
<feature type="region of interest" description="Disordered" evidence="11">
    <location>
        <begin position="1129"/>
        <end position="1186"/>
    </location>
</feature>
<evidence type="ECO:0000256" key="4">
    <source>
        <dbReference type="ARBA" id="ARBA00018186"/>
    </source>
</evidence>
<feature type="region of interest" description="Disordered" evidence="11">
    <location>
        <begin position="1262"/>
        <end position="1289"/>
    </location>
</feature>
<feature type="compositionally biased region" description="Basic and acidic residues" evidence="11">
    <location>
        <begin position="240"/>
        <end position="249"/>
    </location>
</feature>
<dbReference type="InterPro" id="IPR000219">
    <property type="entry name" value="DH_dom"/>
</dbReference>
<dbReference type="PROSITE" id="PS51021">
    <property type="entry name" value="BAR"/>
    <property type="match status" value="1"/>
</dbReference>
<dbReference type="SMART" id="SM00721">
    <property type="entry name" value="BAR"/>
    <property type="match status" value="1"/>
</dbReference>
<feature type="compositionally biased region" description="Pro residues" evidence="11">
    <location>
        <begin position="1076"/>
        <end position="1089"/>
    </location>
</feature>
<dbReference type="CDD" id="cd00160">
    <property type="entry name" value="RhoGEF"/>
    <property type="match status" value="1"/>
</dbReference>
<dbReference type="GO" id="GO:0005085">
    <property type="term" value="F:guanyl-nucleotide exchange factor activity"/>
    <property type="evidence" value="ECO:0007669"/>
    <property type="project" value="UniProtKB-KW"/>
</dbReference>
<evidence type="ECO:0000256" key="6">
    <source>
        <dbReference type="ARBA" id="ARBA00022670"/>
    </source>
</evidence>
<evidence type="ECO:0000256" key="2">
    <source>
        <dbReference type="ARBA" id="ARBA00004348"/>
    </source>
</evidence>
<dbReference type="Pfam" id="PF00621">
    <property type="entry name" value="RhoGEF"/>
    <property type="match status" value="1"/>
</dbReference>
<feature type="compositionally biased region" description="Polar residues" evidence="11">
    <location>
        <begin position="154"/>
        <end position="167"/>
    </location>
</feature>
<feature type="region of interest" description="Disordered" evidence="11">
    <location>
        <begin position="363"/>
        <end position="752"/>
    </location>
</feature>
<evidence type="ECO:0000256" key="10">
    <source>
        <dbReference type="ARBA" id="ARBA00032587"/>
    </source>
</evidence>
<feature type="region of interest" description="Disordered" evidence="11">
    <location>
        <begin position="147"/>
        <end position="185"/>
    </location>
</feature>
<evidence type="ECO:0000256" key="7">
    <source>
        <dbReference type="ARBA" id="ARBA00022801"/>
    </source>
</evidence>
<dbReference type="Pfam" id="PF02902">
    <property type="entry name" value="Peptidase_C48"/>
    <property type="match status" value="1"/>
</dbReference>